<dbReference type="STRING" id="1048205.AB852_18660"/>
<sequence>MQHRTTVPTPTGTAPPFAPPSLGELLTEWAQHRAPRERAAVAALVADRELLDRDEIRTALITKQDGHMACDWARLTRRHVLVPDLSASDRAFLVLVLAIAQRTAAPLGQLDTLGQHRLTLVLRALAHLGGSDTPAAGERA</sequence>
<evidence type="ECO:0000313" key="2">
    <source>
        <dbReference type="Proteomes" id="UP000186455"/>
    </source>
</evidence>
<dbReference type="Proteomes" id="UP000186455">
    <property type="component" value="Unassembled WGS sequence"/>
</dbReference>
<accession>A0A1Q4V6W4</accession>
<dbReference type="EMBL" id="LFBV01000004">
    <property type="protein sequence ID" value="OKH93499.1"/>
    <property type="molecule type" value="Genomic_DNA"/>
</dbReference>
<reference evidence="1 2" key="1">
    <citation type="submission" date="2015-06" db="EMBL/GenBank/DDBJ databases">
        <title>Cloning and characterization of the uncialamcin biosynthetic gene cluster.</title>
        <authorList>
            <person name="Yan X."/>
            <person name="Huang T."/>
            <person name="Ge H."/>
            <person name="Shen B."/>
        </authorList>
    </citation>
    <scope>NUCLEOTIDE SEQUENCE [LARGE SCALE GENOMIC DNA]</scope>
    <source>
        <strain evidence="1 2">DCA2648</strain>
    </source>
</reference>
<protein>
    <submittedName>
        <fullName evidence="1">Uncharacterized protein</fullName>
    </submittedName>
</protein>
<dbReference type="AlphaFoldDB" id="A0A1Q4V6W4"/>
<gene>
    <name evidence="1" type="ORF">AB852_18660</name>
</gene>
<keyword evidence="2" id="KW-1185">Reference proteome</keyword>
<organism evidence="1 2">
    <name type="scientific">Streptomyces uncialis</name>
    <dbReference type="NCBI Taxonomy" id="1048205"/>
    <lineage>
        <taxon>Bacteria</taxon>
        <taxon>Bacillati</taxon>
        <taxon>Actinomycetota</taxon>
        <taxon>Actinomycetes</taxon>
        <taxon>Kitasatosporales</taxon>
        <taxon>Streptomycetaceae</taxon>
        <taxon>Streptomyces</taxon>
    </lineage>
</organism>
<evidence type="ECO:0000313" key="1">
    <source>
        <dbReference type="EMBL" id="OKH93499.1"/>
    </source>
</evidence>
<proteinExistence type="predicted"/>
<name>A0A1Q4V6W4_9ACTN</name>
<comment type="caution">
    <text evidence="1">The sequence shown here is derived from an EMBL/GenBank/DDBJ whole genome shotgun (WGS) entry which is preliminary data.</text>
</comment>